<dbReference type="RefSeq" id="WP_163691552.1">
    <property type="nucleotide sequence ID" value="NZ_FXTW01000001.1"/>
</dbReference>
<sequence length="300" mass="33536">MKHFSSFIALTMLGLLPFTSPAQDQEVTITIDTLSPQVYMLTGQGGNIGIYEGAEYVFMIDDQFSRLSEKIKAAIARISDKPLAFLFNTHMHGDHTGGNASFNEVGTTVVAHDNVRNRVMEREKASLEEGKIDAEYYQRMLPELTFSDQITFFDKDETILGFHVHEAHTDGDALVYFSWNNVLHMGDTYFAGRYPYIDLGSGGSVDGLIETQKRALMLIDDQTRIIPGHGRPSNKQELTEYISMLEHLKARVLDAIESGASLEEVMSDPEIGAPYDATYGSGFISPERIRETIYKSLSKN</sequence>
<dbReference type="InterPro" id="IPR001279">
    <property type="entry name" value="Metallo-B-lactamas"/>
</dbReference>
<dbReference type="CDD" id="cd16282">
    <property type="entry name" value="metallo-hydrolase-like_MBL-fold"/>
    <property type="match status" value="1"/>
</dbReference>
<accession>A0A6P0UCW9</accession>
<evidence type="ECO:0000256" key="1">
    <source>
        <dbReference type="ARBA" id="ARBA00005250"/>
    </source>
</evidence>
<feature type="chain" id="PRO_5026975022" evidence="2">
    <location>
        <begin position="23"/>
        <end position="300"/>
    </location>
</feature>
<evidence type="ECO:0000313" key="4">
    <source>
        <dbReference type="EMBL" id="NER09498.1"/>
    </source>
</evidence>
<feature type="domain" description="Metallo-beta-lactamase" evidence="3">
    <location>
        <begin position="45"/>
        <end position="229"/>
    </location>
</feature>
<comment type="caution">
    <text evidence="4">The sequence shown here is derived from an EMBL/GenBank/DDBJ whole genome shotgun (WGS) entry which is preliminary data.</text>
</comment>
<keyword evidence="5" id="KW-1185">Reference proteome</keyword>
<feature type="signal peptide" evidence="2">
    <location>
        <begin position="1"/>
        <end position="22"/>
    </location>
</feature>
<dbReference type="Gene3D" id="3.60.15.10">
    <property type="entry name" value="Ribonuclease Z/Hydroxyacylglutathione hydrolase-like"/>
    <property type="match status" value="1"/>
</dbReference>
<dbReference type="EMBL" id="JAABOP010000001">
    <property type="protein sequence ID" value="NER09498.1"/>
    <property type="molecule type" value="Genomic_DNA"/>
</dbReference>
<dbReference type="SMART" id="SM00849">
    <property type="entry name" value="Lactamase_B"/>
    <property type="match status" value="1"/>
</dbReference>
<gene>
    <name evidence="4" type="ORF">GWK09_03130</name>
</gene>
<dbReference type="Proteomes" id="UP000468443">
    <property type="component" value="Unassembled WGS sequence"/>
</dbReference>
<dbReference type="InterPro" id="IPR050855">
    <property type="entry name" value="NDM-1-like"/>
</dbReference>
<evidence type="ECO:0000256" key="2">
    <source>
        <dbReference type="SAM" id="SignalP"/>
    </source>
</evidence>
<evidence type="ECO:0000259" key="3">
    <source>
        <dbReference type="SMART" id="SM00849"/>
    </source>
</evidence>
<dbReference type="AlphaFoldDB" id="A0A6P0UCW9"/>
<dbReference type="InterPro" id="IPR036866">
    <property type="entry name" value="RibonucZ/Hydroxyglut_hydro"/>
</dbReference>
<name>A0A6P0UCW9_9FLAO</name>
<dbReference type="Pfam" id="PF00753">
    <property type="entry name" value="Lactamase_B"/>
    <property type="match status" value="1"/>
</dbReference>
<protein>
    <submittedName>
        <fullName evidence="4">MBL fold metallo-hydrolase</fullName>
    </submittedName>
</protein>
<comment type="similarity">
    <text evidence="1">Belongs to the metallo-beta-lactamase superfamily. Class-B beta-lactamase family.</text>
</comment>
<keyword evidence="2" id="KW-0732">Signal</keyword>
<keyword evidence="4" id="KW-0378">Hydrolase</keyword>
<dbReference type="PANTHER" id="PTHR42951">
    <property type="entry name" value="METALLO-BETA-LACTAMASE DOMAIN-CONTAINING"/>
    <property type="match status" value="1"/>
</dbReference>
<organism evidence="4 5">
    <name type="scientific">Muriicola jejuensis</name>
    <dbReference type="NCBI Taxonomy" id="504488"/>
    <lineage>
        <taxon>Bacteria</taxon>
        <taxon>Pseudomonadati</taxon>
        <taxon>Bacteroidota</taxon>
        <taxon>Flavobacteriia</taxon>
        <taxon>Flavobacteriales</taxon>
        <taxon>Flavobacteriaceae</taxon>
        <taxon>Muriicola</taxon>
    </lineage>
</organism>
<evidence type="ECO:0000313" key="5">
    <source>
        <dbReference type="Proteomes" id="UP000468443"/>
    </source>
</evidence>
<dbReference type="GO" id="GO:0016787">
    <property type="term" value="F:hydrolase activity"/>
    <property type="evidence" value="ECO:0007669"/>
    <property type="project" value="UniProtKB-KW"/>
</dbReference>
<dbReference type="SUPFAM" id="SSF56281">
    <property type="entry name" value="Metallo-hydrolase/oxidoreductase"/>
    <property type="match status" value="1"/>
</dbReference>
<dbReference type="PANTHER" id="PTHR42951:SF4">
    <property type="entry name" value="ACYL-COENZYME A THIOESTERASE MBLAC2"/>
    <property type="match status" value="1"/>
</dbReference>
<reference evidence="4 5" key="1">
    <citation type="submission" date="2020-01" db="EMBL/GenBank/DDBJ databases">
        <title>Muriicola jejuensis KCTC 22299.</title>
        <authorList>
            <person name="Wang G."/>
        </authorList>
    </citation>
    <scope>NUCLEOTIDE SEQUENCE [LARGE SCALE GENOMIC DNA]</scope>
    <source>
        <strain evidence="4 5">KCTC 22299</strain>
    </source>
</reference>
<proteinExistence type="inferred from homology"/>
<dbReference type="GO" id="GO:0017001">
    <property type="term" value="P:antibiotic catabolic process"/>
    <property type="evidence" value="ECO:0007669"/>
    <property type="project" value="UniProtKB-ARBA"/>
</dbReference>